<evidence type="ECO:0000256" key="2">
    <source>
        <dbReference type="ARBA" id="ARBA00022737"/>
    </source>
</evidence>
<dbReference type="SUPFAM" id="SSF56219">
    <property type="entry name" value="DNase I-like"/>
    <property type="match status" value="1"/>
</dbReference>
<keyword evidence="2" id="KW-0677">Repeat</keyword>
<feature type="domain" description="Reverse transcriptase" evidence="4">
    <location>
        <begin position="831"/>
        <end position="1005"/>
    </location>
</feature>
<dbReference type="InterPro" id="IPR015943">
    <property type="entry name" value="WD40/YVTN_repeat-like_dom_sf"/>
</dbReference>
<feature type="repeat" description="WD" evidence="3">
    <location>
        <begin position="436"/>
        <end position="459"/>
    </location>
</feature>
<accession>A0A8K0P1C6</accession>
<comment type="caution">
    <text evidence="5">The sequence shown here is derived from an EMBL/GenBank/DDBJ whole genome shotgun (WGS) entry which is preliminary data.</text>
</comment>
<dbReference type="GO" id="GO:0071897">
    <property type="term" value="P:DNA biosynthetic process"/>
    <property type="evidence" value="ECO:0007669"/>
    <property type="project" value="UniProtKB-ARBA"/>
</dbReference>
<dbReference type="GO" id="GO:1990757">
    <property type="term" value="F:ubiquitin ligase activator activity"/>
    <property type="evidence" value="ECO:0007669"/>
    <property type="project" value="TreeGrafter"/>
</dbReference>
<dbReference type="CDD" id="cd01650">
    <property type="entry name" value="RT_nLTR_like"/>
    <property type="match status" value="1"/>
</dbReference>
<dbReference type="PROSITE" id="PS50082">
    <property type="entry name" value="WD_REPEATS_2"/>
    <property type="match status" value="1"/>
</dbReference>
<dbReference type="GO" id="GO:0010997">
    <property type="term" value="F:anaphase-promoting complex binding"/>
    <property type="evidence" value="ECO:0007669"/>
    <property type="project" value="InterPro"/>
</dbReference>
<dbReference type="AlphaFoldDB" id="A0A8K0P1C6"/>
<organism evidence="5 6">
    <name type="scientific">Ladona fulva</name>
    <name type="common">Scarce chaser dragonfly</name>
    <name type="synonym">Libellula fulva</name>
    <dbReference type="NCBI Taxonomy" id="123851"/>
    <lineage>
        <taxon>Eukaryota</taxon>
        <taxon>Metazoa</taxon>
        <taxon>Ecdysozoa</taxon>
        <taxon>Arthropoda</taxon>
        <taxon>Hexapoda</taxon>
        <taxon>Insecta</taxon>
        <taxon>Pterygota</taxon>
        <taxon>Palaeoptera</taxon>
        <taxon>Odonata</taxon>
        <taxon>Epiprocta</taxon>
        <taxon>Anisoptera</taxon>
        <taxon>Libelluloidea</taxon>
        <taxon>Libellulidae</taxon>
        <taxon>Ladona</taxon>
    </lineage>
</organism>
<dbReference type="InterPro" id="IPR043502">
    <property type="entry name" value="DNA/RNA_pol_sf"/>
</dbReference>
<dbReference type="InterPro" id="IPR036691">
    <property type="entry name" value="Endo/exonu/phosph_ase_sf"/>
</dbReference>
<dbReference type="InterPro" id="IPR005135">
    <property type="entry name" value="Endo/exonuclease/phosphatase"/>
</dbReference>
<dbReference type="SUPFAM" id="SSF50978">
    <property type="entry name" value="WD40 repeat-like"/>
    <property type="match status" value="1"/>
</dbReference>
<dbReference type="EMBL" id="KZ308326">
    <property type="protein sequence ID" value="KAG8227539.1"/>
    <property type="molecule type" value="Genomic_DNA"/>
</dbReference>
<name>A0A8K0P1C6_LADFU</name>
<evidence type="ECO:0000259" key="4">
    <source>
        <dbReference type="PROSITE" id="PS50878"/>
    </source>
</evidence>
<dbReference type="PANTHER" id="PTHR19918">
    <property type="entry name" value="CELL DIVISION CYCLE 20 CDC20 FIZZY -RELATED"/>
    <property type="match status" value="1"/>
</dbReference>
<dbReference type="OrthoDB" id="10263272at2759"/>
<dbReference type="GO" id="GO:1905786">
    <property type="term" value="P:positive regulation of anaphase-promoting complex-dependent catabolic process"/>
    <property type="evidence" value="ECO:0007669"/>
    <property type="project" value="TreeGrafter"/>
</dbReference>
<dbReference type="Pfam" id="PF00400">
    <property type="entry name" value="WD40"/>
    <property type="match status" value="1"/>
</dbReference>
<keyword evidence="6" id="KW-1185">Reference proteome</keyword>
<protein>
    <recommendedName>
        <fullName evidence="4">Reverse transcriptase domain-containing protein</fullName>
    </recommendedName>
</protein>
<keyword evidence="1 3" id="KW-0853">WD repeat</keyword>
<dbReference type="Gene3D" id="3.60.10.10">
    <property type="entry name" value="Endonuclease/exonuclease/phosphatase"/>
    <property type="match status" value="2"/>
</dbReference>
<proteinExistence type="predicted"/>
<evidence type="ECO:0000313" key="5">
    <source>
        <dbReference type="EMBL" id="KAG8227539.1"/>
    </source>
</evidence>
<dbReference type="GO" id="GO:0003824">
    <property type="term" value="F:catalytic activity"/>
    <property type="evidence" value="ECO:0007669"/>
    <property type="project" value="InterPro"/>
</dbReference>
<dbReference type="Pfam" id="PF00078">
    <property type="entry name" value="RVT_1"/>
    <property type="match status" value="1"/>
</dbReference>
<dbReference type="Gene3D" id="2.130.10.10">
    <property type="entry name" value="YVTN repeat-like/Quinoprotein amine dehydrogenase"/>
    <property type="match status" value="1"/>
</dbReference>
<dbReference type="InterPro" id="IPR036322">
    <property type="entry name" value="WD40_repeat_dom_sf"/>
</dbReference>
<reference evidence="5" key="1">
    <citation type="submission" date="2013-04" db="EMBL/GenBank/DDBJ databases">
        <authorList>
            <person name="Qu J."/>
            <person name="Murali S.C."/>
            <person name="Bandaranaike D."/>
            <person name="Bellair M."/>
            <person name="Blankenburg K."/>
            <person name="Chao H."/>
            <person name="Dinh H."/>
            <person name="Doddapaneni H."/>
            <person name="Downs B."/>
            <person name="Dugan-Rocha S."/>
            <person name="Elkadiri S."/>
            <person name="Gnanaolivu R.D."/>
            <person name="Hernandez B."/>
            <person name="Javaid M."/>
            <person name="Jayaseelan J.C."/>
            <person name="Lee S."/>
            <person name="Li M."/>
            <person name="Ming W."/>
            <person name="Munidasa M."/>
            <person name="Muniz J."/>
            <person name="Nguyen L."/>
            <person name="Ongeri F."/>
            <person name="Osuji N."/>
            <person name="Pu L.-L."/>
            <person name="Puazo M."/>
            <person name="Qu C."/>
            <person name="Quiroz J."/>
            <person name="Raj R."/>
            <person name="Weissenberger G."/>
            <person name="Xin Y."/>
            <person name="Zou X."/>
            <person name="Han Y."/>
            <person name="Richards S."/>
            <person name="Worley K."/>
            <person name="Muzny D."/>
            <person name="Gibbs R."/>
        </authorList>
    </citation>
    <scope>NUCLEOTIDE SEQUENCE</scope>
    <source>
        <strain evidence="5">Sampled in the wild</strain>
    </source>
</reference>
<evidence type="ECO:0000313" key="6">
    <source>
        <dbReference type="Proteomes" id="UP000792457"/>
    </source>
</evidence>
<dbReference type="SUPFAM" id="SSF56672">
    <property type="entry name" value="DNA/RNA polymerases"/>
    <property type="match status" value="1"/>
</dbReference>
<sequence length="1005" mass="114769">MPDIPLNTRLIDDKKHVDDFQRRNFIGNKYSNRTESGDRFIPSRHSMSIDSANFFINSKEEVKDIFSQDPEEPSSLWYNRIGSDKFSTGHLYKFSINQEKYIKKAPNKPEICNPWPIRKSALLHRPGNLHPDHIYANVFFISKDMNTIDWSSSGYFGASLGSFVYTWNPYTTARDTFAEYHDRDSSTSVKWHPDGETIVLGSLSGSIKVCDFIAKKTVLDGDCLCEKEGVPCSITSLAWHPVQTFGLAMGCSRGVVSALDVKNCSDGTITMCGYNKVFTGSIATLRFSPSQGQLGKFLAVGGRSGRICVLLWPTLVTYLKITLDSPCRAIAWHPWKPSLLAVGTAAGNGSIHLVNVMTEKVIQSYQPSVVCSSCCLEWCPTSGLLLSSYIISPKSTKILVLSSFDKVEQKIEGNFGRILYLLWSPDKSQIDHKLCFLATAGSDETLRIWSLTKRPLLKRKGGKKMDKDDADIIRKEGSLGQDRIFTTQPASKWTMRIGTWNIETINGKEVELVEEMEKYRLEILGLSEVKKKGNVKIQLEKGYVPPYSGVSPGKRAKEGVGVILNSQILEKEEFYAQSQRTVDAENEECRQVILMGDFNGRTGNNTLRAHGCMGPYGREREGNSLFPHKRIHKITFEPEGRAAKSIIYYIIFSRPLRNTIMEVKVIQGAEVGMGHRLLIANTRIKEQSREKHKKVEKIQVKQLADPKIKKKYEELTEQKLNHFKITDDTELNDLWKNLKNIVIETADKKGILDEWRRYYEKTFSDINRTDLTYSSPKQEGGKKEIIITQGEVQEAIKEIRICKAAGCNEIAPELIKFGGKNMIQIIRKIFQYACRTTIPDDWKTNIIVPIFKKRNNKEYKNHRPICLSSVIYKLYTRILEKKLRKVIKNKLEEEQAAFRPGRQTQDHIFTLRTLIGKIIEKNRELYLAFLDLRAVFDSVPRKYLWESMIKKKVPYQLIKVIKSLHDGVKGLYKNEELEQVDGYEYLGTIITSDGRYNEEILNRKR</sequence>
<dbReference type="PANTHER" id="PTHR19918:SF52">
    <property type="entry name" value="PROTEIN CORTEX"/>
    <property type="match status" value="1"/>
</dbReference>
<dbReference type="Pfam" id="PF03372">
    <property type="entry name" value="Exo_endo_phos"/>
    <property type="match status" value="1"/>
</dbReference>
<dbReference type="InterPro" id="IPR033010">
    <property type="entry name" value="Cdc20/Fizzy"/>
</dbReference>
<gene>
    <name evidence="5" type="ORF">J437_LFUL008411</name>
</gene>
<dbReference type="GO" id="GO:0031145">
    <property type="term" value="P:anaphase-promoting complex-dependent catabolic process"/>
    <property type="evidence" value="ECO:0007669"/>
    <property type="project" value="TreeGrafter"/>
</dbReference>
<evidence type="ECO:0000256" key="3">
    <source>
        <dbReference type="PROSITE-ProRule" id="PRU00221"/>
    </source>
</evidence>
<dbReference type="PROSITE" id="PS50878">
    <property type="entry name" value="RT_POL"/>
    <property type="match status" value="1"/>
</dbReference>
<dbReference type="SMART" id="SM00320">
    <property type="entry name" value="WD40"/>
    <property type="match status" value="4"/>
</dbReference>
<dbReference type="GO" id="GO:0005680">
    <property type="term" value="C:anaphase-promoting complex"/>
    <property type="evidence" value="ECO:0007669"/>
    <property type="project" value="TreeGrafter"/>
</dbReference>
<evidence type="ECO:0000256" key="1">
    <source>
        <dbReference type="ARBA" id="ARBA00022574"/>
    </source>
</evidence>
<dbReference type="InterPro" id="IPR000477">
    <property type="entry name" value="RT_dom"/>
</dbReference>
<dbReference type="InterPro" id="IPR001680">
    <property type="entry name" value="WD40_rpt"/>
</dbReference>
<dbReference type="Proteomes" id="UP000792457">
    <property type="component" value="Unassembled WGS sequence"/>
</dbReference>
<reference evidence="5" key="2">
    <citation type="submission" date="2017-10" db="EMBL/GenBank/DDBJ databases">
        <title>Ladona fulva Genome sequencing and assembly.</title>
        <authorList>
            <person name="Murali S."/>
            <person name="Richards S."/>
            <person name="Bandaranaike D."/>
            <person name="Bellair M."/>
            <person name="Blankenburg K."/>
            <person name="Chao H."/>
            <person name="Dinh H."/>
            <person name="Doddapaneni H."/>
            <person name="Dugan-Rocha S."/>
            <person name="Elkadiri S."/>
            <person name="Gnanaolivu R."/>
            <person name="Hernandez B."/>
            <person name="Skinner E."/>
            <person name="Javaid M."/>
            <person name="Lee S."/>
            <person name="Li M."/>
            <person name="Ming W."/>
            <person name="Munidasa M."/>
            <person name="Muniz J."/>
            <person name="Nguyen L."/>
            <person name="Hughes D."/>
            <person name="Osuji N."/>
            <person name="Pu L.-L."/>
            <person name="Puazo M."/>
            <person name="Qu C."/>
            <person name="Quiroz J."/>
            <person name="Raj R."/>
            <person name="Weissenberger G."/>
            <person name="Xin Y."/>
            <person name="Zou X."/>
            <person name="Han Y."/>
            <person name="Worley K."/>
            <person name="Muzny D."/>
            <person name="Gibbs R."/>
        </authorList>
    </citation>
    <scope>NUCLEOTIDE SEQUENCE</scope>
    <source>
        <strain evidence="5">Sampled in the wild</strain>
    </source>
</reference>